<evidence type="ECO:0000313" key="5">
    <source>
        <dbReference type="Proteomes" id="UP000001075"/>
    </source>
</evidence>
<evidence type="ECO:0000313" key="4">
    <source>
        <dbReference type="EMBL" id="EGW09250.1"/>
    </source>
</evidence>
<gene>
    <name evidence="4" type="ORF">I79_018632</name>
</gene>
<evidence type="ECO:0000256" key="2">
    <source>
        <dbReference type="ARBA" id="ARBA00022840"/>
    </source>
</evidence>
<dbReference type="SUPFAM" id="SSF52540">
    <property type="entry name" value="P-loop containing nucleoside triphosphate hydrolases"/>
    <property type="match status" value="1"/>
</dbReference>
<proteinExistence type="predicted"/>
<dbReference type="PANTHER" id="PTHR40710">
    <property type="entry name" value="RIKEN CDNA E230025N22 GENE"/>
    <property type="match status" value="1"/>
</dbReference>
<dbReference type="InParanoid" id="G3I588"/>
<protein>
    <submittedName>
        <fullName evidence="4">Uncharacterized protein</fullName>
    </submittedName>
</protein>
<keyword evidence="2" id="KW-0067">ATP-binding</keyword>
<accession>G3I588</accession>
<evidence type="ECO:0000256" key="1">
    <source>
        <dbReference type="ARBA" id="ARBA00022741"/>
    </source>
</evidence>
<dbReference type="eggNOG" id="ENOG502SDCD">
    <property type="taxonomic scope" value="Eukaryota"/>
</dbReference>
<feature type="region of interest" description="Disordered" evidence="3">
    <location>
        <begin position="485"/>
        <end position="506"/>
    </location>
</feature>
<keyword evidence="1" id="KW-0547">Nucleotide-binding</keyword>
<dbReference type="EMBL" id="JH001287">
    <property type="protein sequence ID" value="EGW09250.1"/>
    <property type="molecule type" value="Genomic_DNA"/>
</dbReference>
<dbReference type="GO" id="GO:0005524">
    <property type="term" value="F:ATP binding"/>
    <property type="evidence" value="ECO:0007669"/>
    <property type="project" value="UniProtKB-KW"/>
</dbReference>
<evidence type="ECO:0000256" key="3">
    <source>
        <dbReference type="SAM" id="MobiDB-lite"/>
    </source>
</evidence>
<dbReference type="InterPro" id="IPR027417">
    <property type="entry name" value="P-loop_NTPase"/>
</dbReference>
<dbReference type="InterPro" id="IPR036961">
    <property type="entry name" value="Kinesin_motor_dom_sf"/>
</dbReference>
<dbReference type="PANTHER" id="PTHR40710:SF1">
    <property type="entry name" value="RIKEN CDNA E230025N22 GENE"/>
    <property type="match status" value="1"/>
</dbReference>
<reference evidence="5" key="1">
    <citation type="journal article" date="2011" name="Nat. Biotechnol.">
        <title>The genomic sequence of the Chinese hamster ovary (CHO)-K1 cell line.</title>
        <authorList>
            <person name="Xu X."/>
            <person name="Nagarajan H."/>
            <person name="Lewis N.E."/>
            <person name="Pan S."/>
            <person name="Cai Z."/>
            <person name="Liu X."/>
            <person name="Chen W."/>
            <person name="Xie M."/>
            <person name="Wang W."/>
            <person name="Hammond S."/>
            <person name="Andersen M.R."/>
            <person name="Neff N."/>
            <person name="Passarelli B."/>
            <person name="Koh W."/>
            <person name="Fan H.C."/>
            <person name="Wang J."/>
            <person name="Gui Y."/>
            <person name="Lee K.H."/>
            <person name="Betenbaugh M.J."/>
            <person name="Quake S.R."/>
            <person name="Famili I."/>
            <person name="Palsson B.O."/>
            <person name="Wang J."/>
        </authorList>
    </citation>
    <scope>NUCLEOTIDE SEQUENCE [LARGE SCALE GENOMIC DNA]</scope>
    <source>
        <strain evidence="5">CHO K1 cell line</strain>
    </source>
</reference>
<dbReference type="Proteomes" id="UP000001075">
    <property type="component" value="Unassembled WGS sequence"/>
</dbReference>
<dbReference type="STRING" id="10029.G3I588"/>
<sequence length="506" mass="55452">MEPGKVVSTGPAVDLKALCPQGAHTASPIPPAKLIVVVEVEPGQGSGLKESHGPTLLLEGSKSLRLLQPGTLEPQEHCFIFDRVLGPGAAQEAEQELLTQIQPMLASVGQGYNTALLLQGRETMAHWFVPQVLQVLFEEALPLCGSGPVLCTLSLVQISPSGQTQDLLSPCLEDLPVLDVTPLGLVVKDAREVEVSDARAASELYLKAAGHEARDCPLLRVLAGEAAGEEEGSLPWIVSWLLEGNSYSSLLLRLDPQGGSSPTLLQAALLGASGKRVQVKEVRPTLWNAVEEMRARRDTLKTLRSVLLGDILTDGGLSQFERALWELQAHQAPDVALQFFLAQARRQRLREQYRIWIQEELKHVEHQEGGACKQSKGMVAEEACEEGETQWKERTVLKLQVEALQAERDMAEHDLVALYDLYVQATRARTCHLLQGLWEEKAMATEHHHRSLLAGVLQDTIDLALRTQELQSRNQQLEQSADCAGVLPGEEPDQGRYGATFRCPHS</sequence>
<dbReference type="AlphaFoldDB" id="G3I588"/>
<dbReference type="Gene3D" id="3.40.850.10">
    <property type="entry name" value="Kinesin motor domain"/>
    <property type="match status" value="1"/>
</dbReference>
<name>G3I588_CRIGR</name>
<organism evidence="4 5">
    <name type="scientific">Cricetulus griseus</name>
    <name type="common">Chinese hamster</name>
    <name type="synonym">Cricetulus barabensis griseus</name>
    <dbReference type="NCBI Taxonomy" id="10029"/>
    <lineage>
        <taxon>Eukaryota</taxon>
        <taxon>Metazoa</taxon>
        <taxon>Chordata</taxon>
        <taxon>Craniata</taxon>
        <taxon>Vertebrata</taxon>
        <taxon>Euteleostomi</taxon>
        <taxon>Mammalia</taxon>
        <taxon>Eutheria</taxon>
        <taxon>Euarchontoglires</taxon>
        <taxon>Glires</taxon>
        <taxon>Rodentia</taxon>
        <taxon>Myomorpha</taxon>
        <taxon>Muroidea</taxon>
        <taxon>Cricetidae</taxon>
        <taxon>Cricetinae</taxon>
        <taxon>Cricetulus</taxon>
    </lineage>
</organism>